<gene>
    <name evidence="3" type="ORF">BCT50_22835</name>
</gene>
<dbReference type="Pfam" id="PF00534">
    <property type="entry name" value="Glycos_transf_1"/>
    <property type="match status" value="1"/>
</dbReference>
<keyword evidence="1" id="KW-0808">Transferase</keyword>
<feature type="domain" description="Glycosyl transferase family 1" evidence="2">
    <location>
        <begin position="193"/>
        <end position="344"/>
    </location>
</feature>
<dbReference type="SUPFAM" id="SSF53756">
    <property type="entry name" value="UDP-Glycosyltransferase/glycogen phosphorylase"/>
    <property type="match status" value="1"/>
</dbReference>
<proteinExistence type="predicted"/>
<accession>A0A855IQ26</accession>
<dbReference type="EMBL" id="MCZJ01000014">
    <property type="protein sequence ID" value="PMM57995.1"/>
    <property type="molecule type" value="Genomic_DNA"/>
</dbReference>
<dbReference type="GO" id="GO:0009103">
    <property type="term" value="P:lipopolysaccharide biosynthetic process"/>
    <property type="evidence" value="ECO:0007669"/>
    <property type="project" value="TreeGrafter"/>
</dbReference>
<dbReference type="Gene3D" id="3.40.50.2000">
    <property type="entry name" value="Glycogen Phosphorylase B"/>
    <property type="match status" value="1"/>
</dbReference>
<dbReference type="CDD" id="cd03809">
    <property type="entry name" value="GT4_MtfB-like"/>
    <property type="match status" value="1"/>
</dbReference>
<dbReference type="RefSeq" id="WP_102362128.1">
    <property type="nucleotide sequence ID" value="NZ_MCWT02000003.1"/>
</dbReference>
<dbReference type="GO" id="GO:0016757">
    <property type="term" value="F:glycosyltransferase activity"/>
    <property type="evidence" value="ECO:0007669"/>
    <property type="project" value="InterPro"/>
</dbReference>
<comment type="caution">
    <text evidence="3">The sequence shown here is derived from an EMBL/GenBank/DDBJ whole genome shotgun (WGS) entry which is preliminary data.</text>
</comment>
<name>A0A855IQ26_9VIBR</name>
<dbReference type="PANTHER" id="PTHR46401">
    <property type="entry name" value="GLYCOSYLTRANSFERASE WBBK-RELATED"/>
    <property type="match status" value="1"/>
</dbReference>
<evidence type="ECO:0000259" key="2">
    <source>
        <dbReference type="Pfam" id="PF00534"/>
    </source>
</evidence>
<evidence type="ECO:0000313" key="4">
    <source>
        <dbReference type="Proteomes" id="UP000235554"/>
    </source>
</evidence>
<dbReference type="AlphaFoldDB" id="A0A855IQ26"/>
<evidence type="ECO:0000313" key="3">
    <source>
        <dbReference type="EMBL" id="PMM57995.1"/>
    </source>
</evidence>
<reference evidence="4" key="1">
    <citation type="submission" date="2016-07" db="EMBL/GenBank/DDBJ databases">
        <title>Nontailed viruses are major unrecognized killers of bacteria in the ocean.</title>
        <authorList>
            <person name="Kauffman K."/>
            <person name="Hussain F."/>
            <person name="Yang J."/>
            <person name="Arevalo P."/>
            <person name="Brown J."/>
            <person name="Cutler M."/>
            <person name="Kelly L."/>
            <person name="Polz M.F."/>
        </authorList>
    </citation>
    <scope>NUCLEOTIDE SEQUENCE [LARGE SCALE GENOMIC DNA]</scope>
    <source>
        <strain evidence="4">10N.261.48.A1</strain>
    </source>
</reference>
<dbReference type="PANTHER" id="PTHR46401:SF2">
    <property type="entry name" value="GLYCOSYLTRANSFERASE WBBK-RELATED"/>
    <property type="match status" value="1"/>
</dbReference>
<protein>
    <recommendedName>
        <fullName evidence="2">Glycosyl transferase family 1 domain-containing protein</fullName>
    </recommendedName>
</protein>
<dbReference type="InterPro" id="IPR001296">
    <property type="entry name" value="Glyco_trans_1"/>
</dbReference>
<organism evidence="3 4">
    <name type="scientific">Vibrio lentus</name>
    <dbReference type="NCBI Taxonomy" id="136468"/>
    <lineage>
        <taxon>Bacteria</taxon>
        <taxon>Pseudomonadati</taxon>
        <taxon>Pseudomonadota</taxon>
        <taxon>Gammaproteobacteria</taxon>
        <taxon>Vibrionales</taxon>
        <taxon>Vibrionaceae</taxon>
        <taxon>Vibrio</taxon>
    </lineage>
</organism>
<dbReference type="Proteomes" id="UP000235554">
    <property type="component" value="Unassembled WGS sequence"/>
</dbReference>
<sequence length="378" mass="42661">MKQLKIGIDASRNRSGGARAHIIGVLNEVEPFLNQVAEVHIWTFPELAESLPEKSWLIIHTPSLLNKKLLHSLAWQKWLLPKELKNNNVDILLSTDAGSVCRFQPSVVMSRDMLSFEKGEMGRYFPSLSWLRLWALKHVQVSSLKSAQGAIFLTKYARDIISGYSGKINDSEVVPHGISEHFRKRYTGCDKLNEIKFIYVSNADKYKHQWHVIDAFYRFKKNTEARVSLTLVGADTGPCVERVKEALRVHDDGSGAVKVMPFLPHAQIPELLHQHDVFIFASSCENMPNTLIEAMASSLPIICSNRGPMPEVLTGKGIYFDPENPESIAEALQAISASESTLAQQAQLSYDLASRYSWQRCAKETMNYLVQVYKKSKK</sequence>
<evidence type="ECO:0000256" key="1">
    <source>
        <dbReference type="ARBA" id="ARBA00022679"/>
    </source>
</evidence>